<accession>A0A9Q3HPY3</accession>
<dbReference type="Proteomes" id="UP000765509">
    <property type="component" value="Unassembled WGS sequence"/>
</dbReference>
<sequence length="119" mass="13594">MFSQIHQGGIKPWHILKNVLKGEEIVRYSNGWNPLSSKPQLKKIKNLHRKMREERKEEATVAPSRKPQASRSPQEGKKNKKKAPKNPTGCRGQCLQHGQNLDGIQGQRRAKNESTTFTK</sequence>
<feature type="compositionally biased region" description="Polar residues" evidence="1">
    <location>
        <begin position="30"/>
        <end position="39"/>
    </location>
</feature>
<organism evidence="2 3">
    <name type="scientific">Austropuccinia psidii MF-1</name>
    <dbReference type="NCBI Taxonomy" id="1389203"/>
    <lineage>
        <taxon>Eukaryota</taxon>
        <taxon>Fungi</taxon>
        <taxon>Dikarya</taxon>
        <taxon>Basidiomycota</taxon>
        <taxon>Pucciniomycotina</taxon>
        <taxon>Pucciniomycetes</taxon>
        <taxon>Pucciniales</taxon>
        <taxon>Sphaerophragmiaceae</taxon>
        <taxon>Austropuccinia</taxon>
    </lineage>
</organism>
<gene>
    <name evidence="2" type="ORF">O181_049320</name>
</gene>
<dbReference type="EMBL" id="AVOT02021036">
    <property type="protein sequence ID" value="MBW0509605.1"/>
    <property type="molecule type" value="Genomic_DNA"/>
</dbReference>
<comment type="caution">
    <text evidence="2">The sequence shown here is derived from an EMBL/GenBank/DDBJ whole genome shotgun (WGS) entry which is preliminary data.</text>
</comment>
<keyword evidence="3" id="KW-1185">Reference proteome</keyword>
<proteinExistence type="predicted"/>
<reference evidence="2" key="1">
    <citation type="submission" date="2021-03" db="EMBL/GenBank/DDBJ databases">
        <title>Draft genome sequence of rust myrtle Austropuccinia psidii MF-1, a brazilian biotype.</title>
        <authorList>
            <person name="Quecine M.C."/>
            <person name="Pachon D.M.R."/>
            <person name="Bonatelli M.L."/>
            <person name="Correr F.H."/>
            <person name="Franceschini L.M."/>
            <person name="Leite T.F."/>
            <person name="Margarido G.R.A."/>
            <person name="Almeida C.A."/>
            <person name="Ferrarezi J.A."/>
            <person name="Labate C.A."/>
        </authorList>
    </citation>
    <scope>NUCLEOTIDE SEQUENCE</scope>
    <source>
        <strain evidence="2">MF-1</strain>
    </source>
</reference>
<evidence type="ECO:0000313" key="3">
    <source>
        <dbReference type="Proteomes" id="UP000765509"/>
    </source>
</evidence>
<evidence type="ECO:0000313" key="2">
    <source>
        <dbReference type="EMBL" id="MBW0509605.1"/>
    </source>
</evidence>
<name>A0A9Q3HPY3_9BASI</name>
<protein>
    <submittedName>
        <fullName evidence="2">Uncharacterized protein</fullName>
    </submittedName>
</protein>
<dbReference type="AlphaFoldDB" id="A0A9Q3HPY3"/>
<feature type="region of interest" description="Disordered" evidence="1">
    <location>
        <begin position="30"/>
        <end position="119"/>
    </location>
</feature>
<feature type="compositionally biased region" description="Basic residues" evidence="1">
    <location>
        <begin position="40"/>
        <end position="50"/>
    </location>
</feature>
<evidence type="ECO:0000256" key="1">
    <source>
        <dbReference type="SAM" id="MobiDB-lite"/>
    </source>
</evidence>